<gene>
    <name evidence="9" type="ORF">IAA97_04280</name>
</gene>
<protein>
    <submittedName>
        <fullName evidence="9">FtsX-like permease family protein</fullName>
    </submittedName>
</protein>
<reference evidence="9" key="2">
    <citation type="journal article" date="2021" name="PeerJ">
        <title>Extensive microbial diversity within the chicken gut microbiome revealed by metagenomics and culture.</title>
        <authorList>
            <person name="Gilroy R."/>
            <person name="Ravi A."/>
            <person name="Getino M."/>
            <person name="Pursley I."/>
            <person name="Horton D.L."/>
            <person name="Alikhan N.F."/>
            <person name="Baker D."/>
            <person name="Gharbi K."/>
            <person name="Hall N."/>
            <person name="Watson M."/>
            <person name="Adriaenssens E.M."/>
            <person name="Foster-Nyarko E."/>
            <person name="Jarju S."/>
            <person name="Secka A."/>
            <person name="Antonio M."/>
            <person name="Oren A."/>
            <person name="Chaudhuri R.R."/>
            <person name="La Ragione R."/>
            <person name="Hildebrand F."/>
            <person name="Pallen M.J."/>
        </authorList>
    </citation>
    <scope>NUCLEOTIDE SEQUENCE</scope>
    <source>
        <strain evidence="9">7293</strain>
    </source>
</reference>
<evidence type="ECO:0000313" key="9">
    <source>
        <dbReference type="EMBL" id="MBO8436175.1"/>
    </source>
</evidence>
<evidence type="ECO:0000259" key="8">
    <source>
        <dbReference type="Pfam" id="PF02687"/>
    </source>
</evidence>
<keyword evidence="5 7" id="KW-1133">Transmembrane helix</keyword>
<dbReference type="AlphaFoldDB" id="A0A9D9H223"/>
<evidence type="ECO:0000256" key="7">
    <source>
        <dbReference type="SAM" id="Phobius"/>
    </source>
</evidence>
<comment type="caution">
    <text evidence="9">The sequence shown here is derived from an EMBL/GenBank/DDBJ whole genome shotgun (WGS) entry which is preliminary data.</text>
</comment>
<evidence type="ECO:0000256" key="2">
    <source>
        <dbReference type="ARBA" id="ARBA00005236"/>
    </source>
</evidence>
<evidence type="ECO:0000256" key="1">
    <source>
        <dbReference type="ARBA" id="ARBA00004651"/>
    </source>
</evidence>
<dbReference type="InterPro" id="IPR003838">
    <property type="entry name" value="ABC3_permease_C"/>
</dbReference>
<dbReference type="GO" id="GO:0044874">
    <property type="term" value="P:lipoprotein localization to outer membrane"/>
    <property type="evidence" value="ECO:0007669"/>
    <property type="project" value="TreeGrafter"/>
</dbReference>
<dbReference type="InterPro" id="IPR051447">
    <property type="entry name" value="Lipoprotein-release_system"/>
</dbReference>
<dbReference type="EMBL" id="JADIMT010000053">
    <property type="protein sequence ID" value="MBO8436175.1"/>
    <property type="molecule type" value="Genomic_DNA"/>
</dbReference>
<reference evidence="9" key="1">
    <citation type="submission" date="2020-10" db="EMBL/GenBank/DDBJ databases">
        <authorList>
            <person name="Gilroy R."/>
        </authorList>
    </citation>
    <scope>NUCLEOTIDE SEQUENCE</scope>
    <source>
        <strain evidence="9">7293</strain>
    </source>
</reference>
<name>A0A9D9H223_9SPIO</name>
<evidence type="ECO:0000256" key="5">
    <source>
        <dbReference type="ARBA" id="ARBA00022989"/>
    </source>
</evidence>
<evidence type="ECO:0000256" key="6">
    <source>
        <dbReference type="ARBA" id="ARBA00023136"/>
    </source>
</evidence>
<feature type="transmembrane region" description="Helical" evidence="7">
    <location>
        <begin position="318"/>
        <end position="339"/>
    </location>
</feature>
<dbReference type="PANTHER" id="PTHR30489">
    <property type="entry name" value="LIPOPROTEIN-RELEASING SYSTEM TRANSMEMBRANE PROTEIN LOLE"/>
    <property type="match status" value="1"/>
</dbReference>
<feature type="domain" description="ABC3 transporter permease C-terminal" evidence="8">
    <location>
        <begin position="230"/>
        <end position="344"/>
    </location>
</feature>
<evidence type="ECO:0000313" key="10">
    <source>
        <dbReference type="Proteomes" id="UP000823615"/>
    </source>
</evidence>
<comment type="subcellular location">
    <subcellularLocation>
        <location evidence="1">Cell membrane</location>
        <topology evidence="1">Multi-pass membrane protein</topology>
    </subcellularLocation>
</comment>
<dbReference type="PANTHER" id="PTHR30489:SF0">
    <property type="entry name" value="LIPOPROTEIN-RELEASING SYSTEM TRANSMEMBRANE PROTEIN LOLE"/>
    <property type="match status" value="1"/>
</dbReference>
<sequence length="360" mass="39723">MILFLSSRYSFSRTSGHRSRAMRIALATALSLAVLMVTISVMEYLQNGRFERIRDIQSFDITIAGDCTAEMREAFPDASVFLYGESEALALGNAYTVRYIDSSYDGSLIIGEGDASTLLVPYSLYFHTADGSLEIVMMKEGRSGMKLPSAERVPISGAYYTVLGSSFDNSTLFMPLPDEMNDIELFTAVKGVDSSNAERLRAEGYDCLSWKEKEAGLYAAFAAEKAMMYVVLSLLFVIILVSLKSNVRVFFRARTGEWAELRALGIGKADVRAVFLFSFMLIALLGIVLGLVFTALMIPLGRSFVLYLTGARPELALPYSSFFVFSILIIAFTVLFAWLEARKTEKLEIAEVLADEAAGT</sequence>
<comment type="similarity">
    <text evidence="2">Belongs to the ABC-4 integral membrane protein family. LolC/E subfamily.</text>
</comment>
<feature type="transmembrane region" description="Helical" evidence="7">
    <location>
        <begin position="274"/>
        <end position="298"/>
    </location>
</feature>
<dbReference type="GO" id="GO:0098797">
    <property type="term" value="C:plasma membrane protein complex"/>
    <property type="evidence" value="ECO:0007669"/>
    <property type="project" value="TreeGrafter"/>
</dbReference>
<accession>A0A9D9H223</accession>
<dbReference type="Pfam" id="PF02687">
    <property type="entry name" value="FtsX"/>
    <property type="match status" value="1"/>
</dbReference>
<evidence type="ECO:0000256" key="4">
    <source>
        <dbReference type="ARBA" id="ARBA00022692"/>
    </source>
</evidence>
<organism evidence="9 10">
    <name type="scientific">Candidatus Ornithospirochaeta stercoripullorum</name>
    <dbReference type="NCBI Taxonomy" id="2840899"/>
    <lineage>
        <taxon>Bacteria</taxon>
        <taxon>Pseudomonadati</taxon>
        <taxon>Spirochaetota</taxon>
        <taxon>Spirochaetia</taxon>
        <taxon>Spirochaetales</taxon>
        <taxon>Spirochaetaceae</taxon>
        <taxon>Spirochaetaceae incertae sedis</taxon>
        <taxon>Candidatus Ornithospirochaeta</taxon>
    </lineage>
</organism>
<feature type="transmembrane region" description="Helical" evidence="7">
    <location>
        <begin position="226"/>
        <end position="243"/>
    </location>
</feature>
<proteinExistence type="inferred from homology"/>
<keyword evidence="6 7" id="KW-0472">Membrane</keyword>
<dbReference type="Proteomes" id="UP000823615">
    <property type="component" value="Unassembled WGS sequence"/>
</dbReference>
<keyword evidence="4 7" id="KW-0812">Transmembrane</keyword>
<keyword evidence="3" id="KW-1003">Cell membrane</keyword>
<evidence type="ECO:0000256" key="3">
    <source>
        <dbReference type="ARBA" id="ARBA00022475"/>
    </source>
</evidence>